<comment type="caution">
    <text evidence="1">The sequence shown here is derived from an EMBL/GenBank/DDBJ whole genome shotgun (WGS) entry which is preliminary data.</text>
</comment>
<evidence type="ECO:0000313" key="2">
    <source>
        <dbReference type="Proteomes" id="UP001489719"/>
    </source>
</evidence>
<dbReference type="Proteomes" id="UP001489719">
    <property type="component" value="Unassembled WGS sequence"/>
</dbReference>
<accession>A0ACC3TFW8</accession>
<gene>
    <name evidence="1" type="ORF">V1517DRAFT_332074</name>
</gene>
<reference evidence="2" key="1">
    <citation type="journal article" date="2024" name="Front. Bioeng. Biotechnol.">
        <title>Genome-scale model development and genomic sequencing of the oleaginous clade Lipomyces.</title>
        <authorList>
            <person name="Czajka J.J."/>
            <person name="Han Y."/>
            <person name="Kim J."/>
            <person name="Mondo S.J."/>
            <person name="Hofstad B.A."/>
            <person name="Robles A."/>
            <person name="Haridas S."/>
            <person name="Riley R."/>
            <person name="LaButti K."/>
            <person name="Pangilinan J."/>
            <person name="Andreopoulos W."/>
            <person name="Lipzen A."/>
            <person name="Yan J."/>
            <person name="Wang M."/>
            <person name="Ng V."/>
            <person name="Grigoriev I.V."/>
            <person name="Spatafora J.W."/>
            <person name="Magnuson J.K."/>
            <person name="Baker S.E."/>
            <person name="Pomraning K.R."/>
        </authorList>
    </citation>
    <scope>NUCLEOTIDE SEQUENCE [LARGE SCALE GENOMIC DNA]</scope>
    <source>
        <strain evidence="2">CBS 10300</strain>
    </source>
</reference>
<organism evidence="1 2">
    <name type="scientific">Lipomyces orientalis</name>
    <dbReference type="NCBI Taxonomy" id="1233043"/>
    <lineage>
        <taxon>Eukaryota</taxon>
        <taxon>Fungi</taxon>
        <taxon>Dikarya</taxon>
        <taxon>Ascomycota</taxon>
        <taxon>Saccharomycotina</taxon>
        <taxon>Lipomycetes</taxon>
        <taxon>Lipomycetales</taxon>
        <taxon>Lipomycetaceae</taxon>
        <taxon>Lipomyces</taxon>
    </lineage>
</organism>
<evidence type="ECO:0000313" key="1">
    <source>
        <dbReference type="EMBL" id="KAK9319560.1"/>
    </source>
</evidence>
<name>A0ACC3TFW8_9ASCO</name>
<sequence length="718" mass="80790">MREHRKLIVISAFLVPAIAASSICERTCTAYLQQFKLDGCVPGSKTVCCSSLPYTGSYTLCIAHCSAKERLAAWKSFRQTCKLPNCGSNASYDDVYIAALDSNVSEQEALTRDDSLDTAVNTSWEKFSAWYAYQDAKARNSRSSKIFGAILASYWALLMAISCCSKLYYRICHSRLANRGRLSAIIQKHVILPALFGYRHLQPVLICGIPLTTFPLRWQAYSCALFVVLNLIFLLAEFNVTEAASSVIDETSQAALYAANRSGIMAVTLMVPLLQFAGRNSLLTRMTGWSNDSYKLFHRWTARILVLDSIIHTIAISAYLMYSGGQSEYRAVILHRTNVFGIVAVVASCMILIQALYVFQQSWYEIFLALHLGFAIIFFVGLWQHLSGYTFVYPLYVAIAIYAVDRLLRLLRVLSGNLTGSAEIHANADATQIIIKPLIPFNYRPGQYACLYILRFNFWQSNPFSVAETRDNQYIFIAKRRRGVTARLHGYAVDRDTHRARIWLEGPYGISHPLERYESVLLLAGGIGITTVISYALHLKREGRQQQVALVWAIREKESVSWIASQLRKVAENDFIEVHVFVTSGAMEAARDKLDIVQFEEAPDDKSTLSDCRTIFEMDCDDDNDDRLYKEPLFDDCGDSSSESGPLFDKFIPSTVHFHYYRPRISSIIRDSISHESNSLAVFACGPARMVDEARSAVIANLDETGGKRIDYFEDAFG</sequence>
<proteinExistence type="predicted"/>
<dbReference type="EMBL" id="MU970177">
    <property type="protein sequence ID" value="KAK9319560.1"/>
    <property type="molecule type" value="Genomic_DNA"/>
</dbReference>
<protein>
    <submittedName>
        <fullName evidence="1">Ferric reductase NAD binding domain-containing protein</fullName>
    </submittedName>
</protein>
<keyword evidence="2" id="KW-1185">Reference proteome</keyword>